<dbReference type="Proteomes" id="UP000257144">
    <property type="component" value="Unassembled WGS sequence"/>
</dbReference>
<feature type="coiled-coil region" evidence="1">
    <location>
        <begin position="239"/>
        <end position="273"/>
    </location>
</feature>
<name>A0A3D8GRH3_9BACI</name>
<proteinExistence type="predicted"/>
<evidence type="ECO:0000256" key="1">
    <source>
        <dbReference type="SAM" id="Coils"/>
    </source>
</evidence>
<dbReference type="Pfam" id="PF13432">
    <property type="entry name" value="TPR_16"/>
    <property type="match status" value="1"/>
</dbReference>
<sequence length="415" mass="46448">MNENLLNYNKAITFIQKGNYSEAESLLRTLSQTGHGLSHWALGLIYAATGRPFEALAQWEKVSPDEVAAVPEKIGRLRDTLPTYERIITLYNEAVEKARLKDFASLPQLFLDLFEQGKGISLPIEIYKGWFLSLLVCGDINQFNKALEEVPEYVRNNPSIKSISVKVKEIDLESAANLLDDKTVRKKPRFLKGALMAGAAILMLSTGIAVERFLDNDGAKPVSSKEKPELSSLEGVNQEKALKEQIASLEKENSALQSEMDNQSAELQQKSETVGLLELADVNIEDIKVNGAFKQYRSGLDNYRSGQYQTAVEKLGKSISLSKTPYFADDAHFFLIQSAIKSGDDQRAITEMDSFLKESDANSDSYSQSPYLDDVMLLRAERYLESGDQENAINWLNRIANEFPHEWTAKKAKSL</sequence>
<dbReference type="OrthoDB" id="2868734at2"/>
<evidence type="ECO:0008006" key="4">
    <source>
        <dbReference type="Google" id="ProtNLM"/>
    </source>
</evidence>
<organism evidence="2 3">
    <name type="scientific">Neobacillus piezotolerans</name>
    <dbReference type="NCBI Taxonomy" id="2259171"/>
    <lineage>
        <taxon>Bacteria</taxon>
        <taxon>Bacillati</taxon>
        <taxon>Bacillota</taxon>
        <taxon>Bacilli</taxon>
        <taxon>Bacillales</taxon>
        <taxon>Bacillaceae</taxon>
        <taxon>Neobacillus</taxon>
    </lineage>
</organism>
<dbReference type="Gene3D" id="1.25.40.10">
    <property type="entry name" value="Tetratricopeptide repeat domain"/>
    <property type="match status" value="2"/>
</dbReference>
<keyword evidence="3" id="KW-1185">Reference proteome</keyword>
<gene>
    <name evidence="2" type="ORF">DRW41_10380</name>
</gene>
<protein>
    <recommendedName>
        <fullName evidence="4">Tetratricopeptide repeat protein</fullName>
    </recommendedName>
</protein>
<dbReference type="AlphaFoldDB" id="A0A3D8GRH3"/>
<dbReference type="InterPro" id="IPR011990">
    <property type="entry name" value="TPR-like_helical_dom_sf"/>
</dbReference>
<keyword evidence="1" id="KW-0175">Coiled coil</keyword>
<reference evidence="2 3" key="1">
    <citation type="submission" date="2018-07" db="EMBL/GenBank/DDBJ databases">
        <title>Bacillus sp. YLB-04 draft genome sequence.</title>
        <authorList>
            <person name="Yu L."/>
            <person name="Tang X."/>
        </authorList>
    </citation>
    <scope>NUCLEOTIDE SEQUENCE [LARGE SCALE GENOMIC DNA]</scope>
    <source>
        <strain evidence="2 3">YLB-04</strain>
    </source>
</reference>
<evidence type="ECO:0000313" key="3">
    <source>
        <dbReference type="Proteomes" id="UP000257144"/>
    </source>
</evidence>
<accession>A0A3D8GRH3</accession>
<evidence type="ECO:0000313" key="2">
    <source>
        <dbReference type="EMBL" id="RDU37083.1"/>
    </source>
</evidence>
<dbReference type="EMBL" id="QNQT01000003">
    <property type="protein sequence ID" value="RDU37083.1"/>
    <property type="molecule type" value="Genomic_DNA"/>
</dbReference>
<comment type="caution">
    <text evidence="2">The sequence shown here is derived from an EMBL/GenBank/DDBJ whole genome shotgun (WGS) entry which is preliminary data.</text>
</comment>
<dbReference type="SUPFAM" id="SSF48452">
    <property type="entry name" value="TPR-like"/>
    <property type="match status" value="2"/>
</dbReference>
<dbReference type="RefSeq" id="WP_115451911.1">
    <property type="nucleotide sequence ID" value="NZ_QNQT01000003.1"/>
</dbReference>